<dbReference type="Proteomes" id="UP001501459">
    <property type="component" value="Unassembled WGS sequence"/>
</dbReference>
<organism evidence="1 2">
    <name type="scientific">Lentibacillus halophilus</name>
    <dbReference type="NCBI Taxonomy" id="295065"/>
    <lineage>
        <taxon>Bacteria</taxon>
        <taxon>Bacillati</taxon>
        <taxon>Bacillota</taxon>
        <taxon>Bacilli</taxon>
        <taxon>Bacillales</taxon>
        <taxon>Bacillaceae</taxon>
        <taxon>Lentibacillus</taxon>
    </lineage>
</organism>
<keyword evidence="2" id="KW-1185">Reference proteome</keyword>
<gene>
    <name evidence="1" type="ORF">GCM10008983_18510</name>
</gene>
<evidence type="ECO:0000313" key="1">
    <source>
        <dbReference type="EMBL" id="GAA0441684.1"/>
    </source>
</evidence>
<accession>A0ABP3J4I8</accession>
<protein>
    <submittedName>
        <fullName evidence="1">Uncharacterized protein</fullName>
    </submittedName>
</protein>
<reference evidence="2" key="1">
    <citation type="journal article" date="2019" name="Int. J. Syst. Evol. Microbiol.">
        <title>The Global Catalogue of Microorganisms (GCM) 10K type strain sequencing project: providing services to taxonomists for standard genome sequencing and annotation.</title>
        <authorList>
            <consortium name="The Broad Institute Genomics Platform"/>
            <consortium name="The Broad Institute Genome Sequencing Center for Infectious Disease"/>
            <person name="Wu L."/>
            <person name="Ma J."/>
        </authorList>
    </citation>
    <scope>NUCLEOTIDE SEQUENCE [LARGE SCALE GENOMIC DNA]</scope>
    <source>
        <strain evidence="2">JCM 12149</strain>
    </source>
</reference>
<sequence length="71" mass="8339">MYDHYYYNKNTDNNGNQEVHKNDCSYLPDLQNRKYIGYENSCHSAIQRAKDDTGETNFDGCYHCCYACHKG</sequence>
<comment type="caution">
    <text evidence="1">The sequence shown here is derived from an EMBL/GenBank/DDBJ whole genome shotgun (WGS) entry which is preliminary data.</text>
</comment>
<evidence type="ECO:0000313" key="2">
    <source>
        <dbReference type="Proteomes" id="UP001501459"/>
    </source>
</evidence>
<dbReference type="EMBL" id="BAAADM010000049">
    <property type="protein sequence ID" value="GAA0441684.1"/>
    <property type="molecule type" value="Genomic_DNA"/>
</dbReference>
<proteinExistence type="predicted"/>
<name>A0ABP3J4I8_9BACI</name>